<dbReference type="Gene3D" id="3.30.1330.40">
    <property type="entry name" value="RutC-like"/>
    <property type="match status" value="1"/>
</dbReference>
<reference evidence="2 3" key="1">
    <citation type="submission" date="2015-10" db="EMBL/GenBank/DDBJ databases">
        <title>Draft genome sequence of pyrrolomycin-producing Streptomyces vitaminophilus.</title>
        <authorList>
            <person name="Graham D.E."/>
            <person name="Mahan K.M."/>
            <person name="Klingeman D.M."/>
            <person name="Hettich R.L."/>
            <person name="Parry R.J."/>
        </authorList>
    </citation>
    <scope>NUCLEOTIDE SEQUENCE [LARGE SCALE GENOMIC DNA]</scope>
    <source>
        <strain evidence="2 3">ATCC 31673</strain>
    </source>
</reference>
<evidence type="ECO:0000313" key="2">
    <source>
        <dbReference type="EMBL" id="KRV47557.1"/>
    </source>
</evidence>
<dbReference type="PANTHER" id="PTHR43760:SF1">
    <property type="entry name" value="ENDORIBONUCLEASE L-PSP_CHORISMATE MUTASE-LIKE DOMAIN-CONTAINING PROTEIN"/>
    <property type="match status" value="1"/>
</dbReference>
<feature type="domain" description="Endoribonuclease L-PSP/chorismate mutase-like" evidence="1">
    <location>
        <begin position="5"/>
        <end position="149"/>
    </location>
</feature>
<evidence type="ECO:0000259" key="1">
    <source>
        <dbReference type="Pfam" id="PF14588"/>
    </source>
</evidence>
<protein>
    <submittedName>
        <fullName evidence="2">LysR family transcriptional regulator</fullName>
    </submittedName>
</protein>
<dbReference type="CDD" id="cd02199">
    <property type="entry name" value="YjgF_YER057c_UK114_like_1"/>
    <property type="match status" value="1"/>
</dbReference>
<sequence length="154" mass="15787">MSVIEDRLATVGLSVPEVAAPVAAYAPAVRSGHYVYTSGQLPVVDGKLRLTGKVGAEVTADEARDLARTCALNALAAVKSVVGDLDRVVRVVKVVGFVASAPDFTAQPGVVNGASELLLEVFGDAGVHARSAVGVSVLPLDAPVEVELQVEITD</sequence>
<dbReference type="EMBL" id="LLZU01000036">
    <property type="protein sequence ID" value="KRV47557.1"/>
    <property type="molecule type" value="Genomic_DNA"/>
</dbReference>
<dbReference type="SUPFAM" id="SSF55298">
    <property type="entry name" value="YjgF-like"/>
    <property type="match status" value="1"/>
</dbReference>
<dbReference type="Proteomes" id="UP000050867">
    <property type="component" value="Unassembled WGS sequence"/>
</dbReference>
<dbReference type="STRING" id="76728.AQ490_06590"/>
<comment type="caution">
    <text evidence="2">The sequence shown here is derived from an EMBL/GenBank/DDBJ whole genome shotgun (WGS) entry which is preliminary data.</text>
</comment>
<evidence type="ECO:0000313" key="3">
    <source>
        <dbReference type="Proteomes" id="UP000050867"/>
    </source>
</evidence>
<dbReference type="OrthoDB" id="9806229at2"/>
<dbReference type="PANTHER" id="PTHR43760">
    <property type="entry name" value="ENDORIBONUCLEASE-RELATED"/>
    <property type="match status" value="1"/>
</dbReference>
<organism evidence="2 3">
    <name type="scientific">Wenjunlia vitaminophila</name>
    <name type="common">Streptomyces vitaminophilus</name>
    <dbReference type="NCBI Taxonomy" id="76728"/>
    <lineage>
        <taxon>Bacteria</taxon>
        <taxon>Bacillati</taxon>
        <taxon>Actinomycetota</taxon>
        <taxon>Actinomycetes</taxon>
        <taxon>Kitasatosporales</taxon>
        <taxon>Streptomycetaceae</taxon>
        <taxon>Wenjunlia</taxon>
    </lineage>
</organism>
<dbReference type="eggNOG" id="COG0251">
    <property type="taxonomic scope" value="Bacteria"/>
</dbReference>
<dbReference type="AlphaFoldDB" id="A0A0T6LNG1"/>
<gene>
    <name evidence="2" type="ORF">AQ490_06590</name>
</gene>
<dbReference type="InterPro" id="IPR035959">
    <property type="entry name" value="RutC-like_sf"/>
</dbReference>
<proteinExistence type="predicted"/>
<accession>A0A0T6LNG1</accession>
<dbReference type="Pfam" id="PF14588">
    <property type="entry name" value="YjgF_endoribonc"/>
    <property type="match status" value="1"/>
</dbReference>
<name>A0A0T6LNG1_WENVI</name>
<dbReference type="RefSeq" id="WP_018386147.1">
    <property type="nucleotide sequence ID" value="NZ_LLZU01000036.1"/>
</dbReference>
<keyword evidence="3" id="KW-1185">Reference proteome</keyword>
<dbReference type="InterPro" id="IPR013813">
    <property type="entry name" value="Endoribo_LPSP/chorism_mut-like"/>
</dbReference>